<dbReference type="Proteomes" id="UP001221757">
    <property type="component" value="Unassembled WGS sequence"/>
</dbReference>
<proteinExistence type="predicted"/>
<comment type="caution">
    <text evidence="1">The sequence shown here is derived from an EMBL/GenBank/DDBJ whole genome shotgun (WGS) entry which is preliminary data.</text>
</comment>
<dbReference type="InterPro" id="IPR032675">
    <property type="entry name" value="LRR_dom_sf"/>
</dbReference>
<keyword evidence="2" id="KW-1185">Reference proteome</keyword>
<gene>
    <name evidence="1" type="ORF">B0H17DRAFT_1133335</name>
</gene>
<evidence type="ECO:0000313" key="2">
    <source>
        <dbReference type="Proteomes" id="UP001221757"/>
    </source>
</evidence>
<accession>A0AAD7DI01</accession>
<dbReference type="Gene3D" id="3.80.10.10">
    <property type="entry name" value="Ribonuclease Inhibitor"/>
    <property type="match status" value="1"/>
</dbReference>
<evidence type="ECO:0008006" key="3">
    <source>
        <dbReference type="Google" id="ProtNLM"/>
    </source>
</evidence>
<sequence length="434" mass="49085">MKINDLPVEVLTRCFRLLYGSFTEHPHHVYDNLVAVSNVCREWQAVSISDAFSWAHVYIDSGSDLAVVRDYVMLADDCALRVHVELHRPSDAIYNIETTITSDVGNLLTELAAVLETLLPRTTLLRLESASAVQTSFFIPQLHSISCPRLKTLEMNITSMELDHSPALFHRVGDLDNLCLQNTLYARITNNVFANLTALMIVDIMDTPVLSDFTRILRATPLLQFLRLEDTDCDGDEDDKATEISLQFLTHLQVGYAYGRSIALIARICAPSLLYLTLSHLTHSVLDIFVSNPPSWSAHVHYLAFPSFISTGRMLRNILELFPEIFFLDFSGMRQTWPMPDSRYPTFWFCINDVSSSAPGICPQLRHMVLPAHDHEPLDSFLRSDVFGPSMRITYPVDRDSGAGIWMDAWCSGESMIRALRTHDFPHFPTYAAI</sequence>
<dbReference type="SUPFAM" id="SSF52047">
    <property type="entry name" value="RNI-like"/>
    <property type="match status" value="1"/>
</dbReference>
<protein>
    <recommendedName>
        <fullName evidence="3">F-box domain-containing protein</fullName>
    </recommendedName>
</protein>
<dbReference type="AlphaFoldDB" id="A0AAD7DI01"/>
<reference evidence="1" key="1">
    <citation type="submission" date="2023-03" db="EMBL/GenBank/DDBJ databases">
        <title>Massive genome expansion in bonnet fungi (Mycena s.s.) driven by repeated elements and novel gene families across ecological guilds.</title>
        <authorList>
            <consortium name="Lawrence Berkeley National Laboratory"/>
            <person name="Harder C.B."/>
            <person name="Miyauchi S."/>
            <person name="Viragh M."/>
            <person name="Kuo A."/>
            <person name="Thoen E."/>
            <person name="Andreopoulos B."/>
            <person name="Lu D."/>
            <person name="Skrede I."/>
            <person name="Drula E."/>
            <person name="Henrissat B."/>
            <person name="Morin E."/>
            <person name="Kohler A."/>
            <person name="Barry K."/>
            <person name="LaButti K."/>
            <person name="Morin E."/>
            <person name="Salamov A."/>
            <person name="Lipzen A."/>
            <person name="Mereny Z."/>
            <person name="Hegedus B."/>
            <person name="Baldrian P."/>
            <person name="Stursova M."/>
            <person name="Weitz H."/>
            <person name="Taylor A."/>
            <person name="Grigoriev I.V."/>
            <person name="Nagy L.G."/>
            <person name="Martin F."/>
            <person name="Kauserud H."/>
        </authorList>
    </citation>
    <scope>NUCLEOTIDE SEQUENCE</scope>
    <source>
        <strain evidence="1">CBHHK067</strain>
    </source>
</reference>
<name>A0AAD7DI01_MYCRO</name>
<evidence type="ECO:0000313" key="1">
    <source>
        <dbReference type="EMBL" id="KAJ7692069.1"/>
    </source>
</evidence>
<dbReference type="EMBL" id="JARKIE010000054">
    <property type="protein sequence ID" value="KAJ7692069.1"/>
    <property type="molecule type" value="Genomic_DNA"/>
</dbReference>
<organism evidence="1 2">
    <name type="scientific">Mycena rosella</name>
    <name type="common">Pink bonnet</name>
    <name type="synonym">Agaricus rosellus</name>
    <dbReference type="NCBI Taxonomy" id="1033263"/>
    <lineage>
        <taxon>Eukaryota</taxon>
        <taxon>Fungi</taxon>
        <taxon>Dikarya</taxon>
        <taxon>Basidiomycota</taxon>
        <taxon>Agaricomycotina</taxon>
        <taxon>Agaricomycetes</taxon>
        <taxon>Agaricomycetidae</taxon>
        <taxon>Agaricales</taxon>
        <taxon>Marasmiineae</taxon>
        <taxon>Mycenaceae</taxon>
        <taxon>Mycena</taxon>
    </lineage>
</organism>